<gene>
    <name evidence="1" type="ORF">IWT5_00655</name>
</gene>
<accession>A0A1Z5H5D9</accession>
<name>A0A1Z5H5D9_9LACO</name>
<proteinExistence type="predicted"/>
<dbReference type="InterPro" id="IPR013381">
    <property type="entry name" value="CRISPR-assoc_prot_Cse1"/>
</dbReference>
<comment type="caution">
    <text evidence="1">The sequence shown here is derived from an EMBL/GenBank/DDBJ whole genome shotgun (WGS) entry which is preliminary data.</text>
</comment>
<organism evidence="1 2">
    <name type="scientific">Secundilactobacillus silagincola</name>
    <dbReference type="NCBI Taxonomy" id="1714681"/>
    <lineage>
        <taxon>Bacteria</taxon>
        <taxon>Bacillati</taxon>
        <taxon>Bacillota</taxon>
        <taxon>Bacilli</taxon>
        <taxon>Lactobacillales</taxon>
        <taxon>Lactobacillaceae</taxon>
        <taxon>Secundilactobacillus</taxon>
    </lineage>
</organism>
<dbReference type="Pfam" id="PF09481">
    <property type="entry name" value="CRISPR_Cse1"/>
    <property type="match status" value="1"/>
</dbReference>
<dbReference type="EMBL" id="BCMJ01000002">
    <property type="protein sequence ID" value="GAT18381.1"/>
    <property type="molecule type" value="Genomic_DNA"/>
</dbReference>
<dbReference type="Proteomes" id="UP000223370">
    <property type="component" value="Unassembled WGS sequence"/>
</dbReference>
<sequence>MVTKSFNLTTEPWIKVIETKSNQTKTVSMIDLFENAHLYSRLAGEMRSQDLSLMRLLLAVLHTVYSRVNAIDQQYSWVSVDSKNLLLNDSTEQVTPDIDDLLDTWQGIYDQGSFTKSVSQYLKANASYFDFFGNRPFYQVTETEYDSFVPKKKSVATGTGTVAIKQINRQISESANTPDIFAPKSGMAKNNVDLPELVRWLIMYQSFTGVTDKTKVETDEKFSTSAGWVYRLNPVFAKGNSLFETLMLNLNLADDRNLAPQKPVWEYETISQYIEERKKQLPPTNLAFLYTLWARLIHIEWGENNNPIIFSAGLPTFDSENVFLEPMTVWRKDSKASKGGSDVFKPAVKGIRSLGIAMWRNFGQYINVDKADDNNQPGIVSWLQLLKNDNLIDRQKLLHLESVALISDGNATSQSPVMESCDDMEINADILFDSDEVDYWPERIEEEVDVAQKVGKDFWSFAANIATIRNLDSRDFAGKVSSAFYDQLNNPFKLWLASLSKQDDPDEKIDEWRNILKRIVINSTQQLLMSSSPRDISGIIVDGKNDTRKLLNIFTAKNQLMGKVNKDLNIQKG</sequence>
<dbReference type="OrthoDB" id="3187690at2"/>
<evidence type="ECO:0008006" key="3">
    <source>
        <dbReference type="Google" id="ProtNLM"/>
    </source>
</evidence>
<dbReference type="AlphaFoldDB" id="A0A1Z5H5D9"/>
<evidence type="ECO:0000313" key="2">
    <source>
        <dbReference type="Proteomes" id="UP000223370"/>
    </source>
</evidence>
<dbReference type="Gene3D" id="1.10.132.100">
    <property type="match status" value="1"/>
</dbReference>
<dbReference type="RefSeq" id="WP_098823889.1">
    <property type="nucleotide sequence ID" value="NZ_BCMJ01000002.1"/>
</dbReference>
<reference evidence="1 2" key="1">
    <citation type="submission" date="2015-11" db="EMBL/GenBank/DDBJ databases">
        <title>Draft genome sequences of new species of the genus Lactobacillus isolated from orchardgrass silage.</title>
        <authorList>
            <person name="Tohno M."/>
            <person name="Tanizawa Y."/>
            <person name="Arita M."/>
        </authorList>
    </citation>
    <scope>NUCLEOTIDE SEQUENCE [LARGE SCALE GENOMIC DNA]</scope>
    <source>
        <strain evidence="1 2">IWT5</strain>
    </source>
</reference>
<evidence type="ECO:0000313" key="1">
    <source>
        <dbReference type="EMBL" id="GAT18381.1"/>
    </source>
</evidence>
<protein>
    <recommendedName>
        <fullName evidence="3">CRISPR-associated protein</fullName>
    </recommendedName>
</protein>
<keyword evidence="2" id="KW-1185">Reference proteome</keyword>